<dbReference type="InterPro" id="IPR039726">
    <property type="entry name" value="Prp40-like"/>
</dbReference>
<evidence type="ECO:0000256" key="7">
    <source>
        <dbReference type="SAM" id="MobiDB-lite"/>
    </source>
</evidence>
<dbReference type="FunFam" id="1.10.10.440:FF:000013">
    <property type="entry name" value="pre-mRNA-processing protein 40A isoform X1"/>
    <property type="match status" value="1"/>
</dbReference>
<feature type="coiled-coil region" evidence="6">
    <location>
        <begin position="288"/>
        <end position="315"/>
    </location>
</feature>
<evidence type="ECO:0000259" key="9">
    <source>
        <dbReference type="PROSITE" id="PS51676"/>
    </source>
</evidence>
<dbReference type="GO" id="GO:0005685">
    <property type="term" value="C:U1 snRNP"/>
    <property type="evidence" value="ECO:0007669"/>
    <property type="project" value="EnsemblFungi"/>
</dbReference>
<dbReference type="InterPro" id="IPR036020">
    <property type="entry name" value="WW_dom_sf"/>
</dbReference>
<dbReference type="Gene3D" id="1.10.10.440">
    <property type="entry name" value="FF domain"/>
    <property type="match status" value="5"/>
</dbReference>
<protein>
    <recommendedName>
        <fullName evidence="12">WW domain-containing protein</fullName>
    </recommendedName>
</protein>
<dbReference type="Pfam" id="PF00397">
    <property type="entry name" value="WW"/>
    <property type="match status" value="1"/>
</dbReference>
<dbReference type="PROSITE" id="PS50020">
    <property type="entry name" value="WW_DOMAIN_2"/>
    <property type="match status" value="1"/>
</dbReference>
<dbReference type="CDD" id="cd00201">
    <property type="entry name" value="WW"/>
    <property type="match status" value="1"/>
</dbReference>
<dbReference type="SMART" id="SM00456">
    <property type="entry name" value="WW"/>
    <property type="match status" value="2"/>
</dbReference>
<comment type="caution">
    <text evidence="10">The sequence shown here is derived from an EMBL/GenBank/DDBJ whole genome shotgun (WGS) entry which is preliminary data.</text>
</comment>
<keyword evidence="6" id="KW-0175">Coiled coil</keyword>
<dbReference type="Gene3D" id="2.20.70.10">
    <property type="match status" value="2"/>
</dbReference>
<dbReference type="SUPFAM" id="SSF51045">
    <property type="entry name" value="WW domain"/>
    <property type="match status" value="2"/>
</dbReference>
<dbReference type="PANTHER" id="PTHR11864:SF0">
    <property type="entry name" value="PRP40 PRE-MRNA PROCESSING FACTOR 40 HOMOLOG A (YEAST)"/>
    <property type="match status" value="1"/>
</dbReference>
<evidence type="ECO:0000313" key="11">
    <source>
        <dbReference type="Proteomes" id="UP000053447"/>
    </source>
</evidence>
<evidence type="ECO:0000256" key="5">
    <source>
        <dbReference type="ARBA" id="ARBA00023242"/>
    </source>
</evidence>
<name>A0A0W4ZET7_PNEJ7</name>
<feature type="coiled-coil region" evidence="6">
    <location>
        <begin position="371"/>
        <end position="398"/>
    </location>
</feature>
<feature type="domain" description="FF" evidence="9">
    <location>
        <begin position="245"/>
        <end position="301"/>
    </location>
</feature>
<comment type="subcellular location">
    <subcellularLocation>
        <location evidence="1">Nucleus</location>
    </subcellularLocation>
</comment>
<evidence type="ECO:0008006" key="12">
    <source>
        <dbReference type="Google" id="ProtNLM"/>
    </source>
</evidence>
<evidence type="ECO:0000313" key="10">
    <source>
        <dbReference type="EMBL" id="KTW26866.1"/>
    </source>
</evidence>
<dbReference type="RefSeq" id="XP_018228197.1">
    <property type="nucleotide sequence ID" value="XM_018375591.1"/>
</dbReference>
<evidence type="ECO:0000256" key="6">
    <source>
        <dbReference type="SAM" id="Coils"/>
    </source>
</evidence>
<evidence type="ECO:0000256" key="1">
    <source>
        <dbReference type="ARBA" id="ARBA00004123"/>
    </source>
</evidence>
<reference evidence="11" key="1">
    <citation type="journal article" date="2016" name="Nat. Commun.">
        <title>Genome analysis of three Pneumocystis species reveals adaptation mechanisms to life exclusively in mammalian hosts.</title>
        <authorList>
            <person name="Ma L."/>
            <person name="Chen Z."/>
            <person name="Huang D.W."/>
            <person name="Kutty G."/>
            <person name="Ishihara M."/>
            <person name="Wang H."/>
            <person name="Abouelleil A."/>
            <person name="Bishop L."/>
            <person name="Davey E."/>
            <person name="Deng R."/>
            <person name="Deng X."/>
            <person name="Fan L."/>
            <person name="Fantoni G."/>
            <person name="Fitzgerald M."/>
            <person name="Gogineni E."/>
            <person name="Goldberg J.M."/>
            <person name="Handley G."/>
            <person name="Hu X."/>
            <person name="Huber C."/>
            <person name="Jiao X."/>
            <person name="Jones K."/>
            <person name="Levin J.Z."/>
            <person name="Liu Y."/>
            <person name="Macdonald P."/>
            <person name="Melnikov A."/>
            <person name="Raley C."/>
            <person name="Sassi M."/>
            <person name="Sherman B.T."/>
            <person name="Song X."/>
            <person name="Sykes S."/>
            <person name="Tran B."/>
            <person name="Walsh L."/>
            <person name="Xia Y."/>
            <person name="Yang J."/>
            <person name="Young S."/>
            <person name="Zeng Q."/>
            <person name="Zheng X."/>
            <person name="Stephens R."/>
            <person name="Nusbaum C."/>
            <person name="Birren B.W."/>
            <person name="Azadi P."/>
            <person name="Lempicki R.A."/>
            <person name="Cuomo C.A."/>
            <person name="Kovacs J.A."/>
        </authorList>
    </citation>
    <scope>NUCLEOTIDE SEQUENCE [LARGE SCALE GENOMIC DNA]</scope>
    <source>
        <strain evidence="11">RU7</strain>
    </source>
</reference>
<evidence type="ECO:0000259" key="8">
    <source>
        <dbReference type="PROSITE" id="PS50020"/>
    </source>
</evidence>
<feature type="compositionally biased region" description="Basic and acidic residues" evidence="7">
    <location>
        <begin position="660"/>
        <end position="676"/>
    </location>
</feature>
<keyword evidence="4" id="KW-0508">mRNA splicing</keyword>
<feature type="compositionally biased region" description="Basic residues" evidence="7">
    <location>
        <begin position="599"/>
        <end position="608"/>
    </location>
</feature>
<dbReference type="SMART" id="SM00441">
    <property type="entry name" value="FF"/>
    <property type="match status" value="5"/>
</dbReference>
<dbReference type="AlphaFoldDB" id="A0A0W4ZET7"/>
<dbReference type="Proteomes" id="UP000053447">
    <property type="component" value="Unassembled WGS sequence"/>
</dbReference>
<dbReference type="GO" id="GO:0003723">
    <property type="term" value="F:RNA binding"/>
    <property type="evidence" value="ECO:0007669"/>
    <property type="project" value="TreeGrafter"/>
</dbReference>
<dbReference type="GO" id="GO:0071004">
    <property type="term" value="C:U2-type prespliceosome"/>
    <property type="evidence" value="ECO:0007669"/>
    <property type="project" value="TreeGrafter"/>
</dbReference>
<keyword evidence="11" id="KW-1185">Reference proteome</keyword>
<evidence type="ECO:0000256" key="2">
    <source>
        <dbReference type="ARBA" id="ARBA00022664"/>
    </source>
</evidence>
<gene>
    <name evidence="10" type="ORF">T551_03328</name>
</gene>
<feature type="domain" description="WW" evidence="8">
    <location>
        <begin position="81"/>
        <end position="108"/>
    </location>
</feature>
<evidence type="ECO:0000256" key="4">
    <source>
        <dbReference type="ARBA" id="ARBA00023187"/>
    </source>
</evidence>
<feature type="region of interest" description="Disordered" evidence="7">
    <location>
        <begin position="590"/>
        <end position="696"/>
    </location>
</feature>
<feature type="compositionally biased region" description="Basic and acidic residues" evidence="7">
    <location>
        <begin position="614"/>
        <end position="653"/>
    </location>
</feature>
<proteinExistence type="predicted"/>
<dbReference type="SUPFAM" id="SSF81698">
    <property type="entry name" value="FF domain"/>
    <property type="match status" value="5"/>
</dbReference>
<accession>A0A0W4ZET7</accession>
<organism evidence="10 11">
    <name type="scientific">Pneumocystis jirovecii (strain RU7)</name>
    <name type="common">Human pneumocystis pneumonia agent</name>
    <dbReference type="NCBI Taxonomy" id="1408657"/>
    <lineage>
        <taxon>Eukaryota</taxon>
        <taxon>Fungi</taxon>
        <taxon>Dikarya</taxon>
        <taxon>Ascomycota</taxon>
        <taxon>Taphrinomycotina</taxon>
        <taxon>Pneumocystomycetes</taxon>
        <taxon>Pneumocystaceae</taxon>
        <taxon>Pneumocystis</taxon>
    </lineage>
</organism>
<dbReference type="Pfam" id="PF25432">
    <property type="entry name" value="FF_PRPF40A"/>
    <property type="match status" value="1"/>
</dbReference>
<dbReference type="GO" id="GO:0045292">
    <property type="term" value="P:mRNA cis splicing, via spliceosome"/>
    <property type="evidence" value="ECO:0007669"/>
    <property type="project" value="InterPro"/>
</dbReference>
<dbReference type="VEuPathDB" id="FungiDB:T551_03328"/>
<dbReference type="InterPro" id="IPR002713">
    <property type="entry name" value="FF_domain"/>
</dbReference>
<dbReference type="PROSITE" id="PS51676">
    <property type="entry name" value="FF"/>
    <property type="match status" value="3"/>
</dbReference>
<dbReference type="Pfam" id="PF01846">
    <property type="entry name" value="FF"/>
    <property type="match status" value="4"/>
</dbReference>
<dbReference type="GeneID" id="28941846"/>
<dbReference type="PANTHER" id="PTHR11864">
    <property type="entry name" value="PRE-MRNA-PROCESSING PROTEIN PRP40"/>
    <property type="match status" value="1"/>
</dbReference>
<dbReference type="STRING" id="1408657.A0A0W4ZET7"/>
<feature type="domain" description="FF" evidence="9">
    <location>
        <begin position="391"/>
        <end position="453"/>
    </location>
</feature>
<sequence length="696" mass="82548">MSFTISAPPWQQQGVETDENKIEAAPSVSILTSGSSLESSKWGEYKAPDGRIYWSNGKTSVWEKPDELKTEEEIEIGKLNWKEYTAPGGRKYWYNTKSGESVWNMPEACKKAIEALHAAKNQIALGQENDTTRTTNQDDERQMMLRDDALVTGPDGKTLPLVLASGWTEEKEMQNYTSLEEAETVFMKMLKRCGVGANWTWEQTMRTVIKQPQYRAIKDPIQRKLAFEKYVEEIQKQESEKEHDRLIKLKADFNRMLKSHPEIKYYTRWRVAREILDGETAFKATDNEEEKRLLFEEYIAELKRIENESEHKIKNEAMDAFSALLESLKLKPYSRWSSAQAKFREHPEFKSNPKFQVLSNLDILIVYESHIKSLERLYVDQRQANRAKKQRIERKNREAFTKLLQDLHHEKKIGPGTKWMTIYPIIKNDPRYKNMLGQPGSTPLELFWDIVEEAERDIRHKKNLACDILDEQRFDFNEKTTLSQFSDLIRKDKKGAELSDHTLSSVYDMLREKVLRRLEDEKRSDERRQKRRINELRYLIKHLKPPLHPDDTWADVRKRIEHTEEFLAVDSEENRELAFKKQMRRLREKLEAKDDTSRVYHKSSRSRYTRPSPRNREPSDLRHPRHDYYPYRDPRDPDYRTHDRDSDNESDTRYRKRMKSNRDHTSNEHTHDKDNGQDDQEDKTLVESSEEEGEIH</sequence>
<dbReference type="eggNOG" id="KOG0152">
    <property type="taxonomic scope" value="Eukaryota"/>
</dbReference>
<keyword evidence="5" id="KW-0539">Nucleus</keyword>
<dbReference type="InterPro" id="IPR036517">
    <property type="entry name" value="FF_domain_sf"/>
</dbReference>
<keyword evidence="2" id="KW-0507">mRNA processing</keyword>
<evidence type="ECO:0000256" key="3">
    <source>
        <dbReference type="ARBA" id="ARBA00022737"/>
    </source>
</evidence>
<feature type="domain" description="FF" evidence="9">
    <location>
        <begin position="176"/>
        <end position="233"/>
    </location>
</feature>
<dbReference type="EMBL" id="LFWA01000016">
    <property type="protein sequence ID" value="KTW26866.1"/>
    <property type="molecule type" value="Genomic_DNA"/>
</dbReference>
<keyword evidence="3" id="KW-0677">Repeat</keyword>
<dbReference type="InterPro" id="IPR001202">
    <property type="entry name" value="WW_dom"/>
</dbReference>
<dbReference type="OrthoDB" id="187617at2759"/>